<dbReference type="GO" id="GO:0003677">
    <property type="term" value="F:DNA binding"/>
    <property type="evidence" value="ECO:0007669"/>
    <property type="project" value="UniProtKB-KW"/>
</dbReference>
<evidence type="ECO:0000313" key="4">
    <source>
        <dbReference type="EMBL" id="WOF23410.1"/>
    </source>
</evidence>
<dbReference type="GO" id="GO:0006355">
    <property type="term" value="P:regulation of DNA-templated transcription"/>
    <property type="evidence" value="ECO:0007669"/>
    <property type="project" value="InterPro"/>
</dbReference>
<evidence type="ECO:0000259" key="3">
    <source>
        <dbReference type="SMART" id="SM00862"/>
    </source>
</evidence>
<dbReference type="KEGG" id="mbet:N8K70_01675"/>
<dbReference type="GO" id="GO:0000160">
    <property type="term" value="P:phosphorelay signal transduction system"/>
    <property type="evidence" value="ECO:0007669"/>
    <property type="project" value="InterPro"/>
</dbReference>
<dbReference type="InterPro" id="IPR001867">
    <property type="entry name" value="OmpR/PhoB-type_DNA-bd"/>
</dbReference>
<keyword evidence="5" id="KW-1185">Reference proteome</keyword>
<evidence type="ECO:0000256" key="2">
    <source>
        <dbReference type="SAM" id="MobiDB-lite"/>
    </source>
</evidence>
<keyword evidence="1" id="KW-0238">DNA-binding</keyword>
<feature type="region of interest" description="Disordered" evidence="2">
    <location>
        <begin position="54"/>
        <end position="75"/>
    </location>
</feature>
<dbReference type="Proteomes" id="UP001305498">
    <property type="component" value="Chromosome"/>
</dbReference>
<gene>
    <name evidence="4" type="ORF">N8K70_01675</name>
</gene>
<dbReference type="Gene3D" id="3.30.450.40">
    <property type="match status" value="1"/>
</dbReference>
<reference evidence="4 5" key="1">
    <citation type="submission" date="2023-02" db="EMBL/GenBank/DDBJ databases">
        <title>Microbacterium betulae sp. nov., isolated from birch wood.</title>
        <authorList>
            <person name="Pasciak M."/>
            <person name="Pawlik K.J."/>
            <person name="Martynowski D."/>
            <person name="Laczmanski L."/>
            <person name="Ciekot J."/>
            <person name="Szponar B."/>
            <person name="Wojcik-Fatla A."/>
            <person name="Mackiewicz B."/>
            <person name="Farian E."/>
            <person name="Cholewa G."/>
            <person name="Cholewa A."/>
            <person name="Dutkiewicz J."/>
        </authorList>
    </citation>
    <scope>NUCLEOTIDE SEQUENCE [LARGE SCALE GENOMIC DNA]</scope>
    <source>
        <strain evidence="4 5">AB</strain>
    </source>
</reference>
<dbReference type="InterPro" id="IPR029016">
    <property type="entry name" value="GAF-like_dom_sf"/>
</dbReference>
<dbReference type="EMBL" id="CP118157">
    <property type="protein sequence ID" value="WOF23410.1"/>
    <property type="molecule type" value="Genomic_DNA"/>
</dbReference>
<evidence type="ECO:0000256" key="1">
    <source>
        <dbReference type="ARBA" id="ARBA00023125"/>
    </source>
</evidence>
<feature type="domain" description="OmpR/PhoB-type" evidence="3">
    <location>
        <begin position="321"/>
        <end position="385"/>
    </location>
</feature>
<sequence length="398" mass="43519">MPGRLEAAIPGNSDATEYAELLGRIHRATFEGRRPPARPRDVIAESWSRLRRRGLRPDRRRRATPDERQSGGGGDVLRSLLPGVRAHLDYLFEDDAVLLVLADAQARVVWSEGGARMRDRAESIGFVRGALWSEWEVGTNAIGTTLATRHPLHVHGAEHFCVDQHDWSCAGAPLRDPRSGNMLGVVDLSMAATDAGSTVLALASLVAHSAATELRERHRRDLHALRSASWLVTRRIAGPWIVADEWGWVAAANEVENRRRVTLPGEAGAWVPGLGETVAERMHGGWLLRPRSGLLSLPEACLEIRQSAHGAVLRFASAAGGTEMEATRRQADILLLLASHPHGLTAPQLSALLYGTPERDVTVRAEISRLRRTLGDAIVPAPYRFAEGLRVRVANATR</sequence>
<organism evidence="4 5">
    <name type="scientific">Microbacterium betulae</name>
    <dbReference type="NCBI Taxonomy" id="2981139"/>
    <lineage>
        <taxon>Bacteria</taxon>
        <taxon>Bacillati</taxon>
        <taxon>Actinomycetota</taxon>
        <taxon>Actinomycetes</taxon>
        <taxon>Micrococcales</taxon>
        <taxon>Microbacteriaceae</taxon>
        <taxon>Microbacterium</taxon>
    </lineage>
</organism>
<dbReference type="SMART" id="SM00862">
    <property type="entry name" value="Trans_reg_C"/>
    <property type="match status" value="1"/>
</dbReference>
<name>A0AA97FI10_9MICO</name>
<evidence type="ECO:0000313" key="5">
    <source>
        <dbReference type="Proteomes" id="UP001305498"/>
    </source>
</evidence>
<protein>
    <submittedName>
        <fullName evidence="4">GAF domain-containing protein</fullName>
    </submittedName>
</protein>
<accession>A0AA97FI10</accession>
<dbReference type="RefSeq" id="WP_317139882.1">
    <property type="nucleotide sequence ID" value="NZ_CP118157.1"/>
</dbReference>
<dbReference type="AlphaFoldDB" id="A0AA97FI10"/>
<proteinExistence type="predicted"/>